<dbReference type="Proteomes" id="UP001189429">
    <property type="component" value="Unassembled WGS sequence"/>
</dbReference>
<reference evidence="2" key="1">
    <citation type="submission" date="2023-10" db="EMBL/GenBank/DDBJ databases">
        <authorList>
            <person name="Chen Y."/>
            <person name="Shah S."/>
            <person name="Dougan E. K."/>
            <person name="Thang M."/>
            <person name="Chan C."/>
        </authorList>
    </citation>
    <scope>NUCLEOTIDE SEQUENCE [LARGE SCALE GENOMIC DNA]</scope>
</reference>
<accession>A0ABN9QGB5</accession>
<proteinExistence type="predicted"/>
<feature type="non-terminal residue" evidence="2">
    <location>
        <position position="1"/>
    </location>
</feature>
<feature type="region of interest" description="Disordered" evidence="1">
    <location>
        <begin position="29"/>
        <end position="78"/>
    </location>
</feature>
<evidence type="ECO:0000313" key="2">
    <source>
        <dbReference type="EMBL" id="CAK0805021.1"/>
    </source>
</evidence>
<comment type="caution">
    <text evidence="2">The sequence shown here is derived from an EMBL/GenBank/DDBJ whole genome shotgun (WGS) entry which is preliminary data.</text>
</comment>
<sequence length="78" mass="8563">GLARRGLRAVTVGELEALARSRDLLEERRRARQARRAGRAAAREARRRGRAPSRRARRAPDAAARGARGRPRGGASKL</sequence>
<evidence type="ECO:0000256" key="1">
    <source>
        <dbReference type="SAM" id="MobiDB-lite"/>
    </source>
</evidence>
<protein>
    <submittedName>
        <fullName evidence="2">Uncharacterized protein</fullName>
    </submittedName>
</protein>
<feature type="compositionally biased region" description="Basic residues" evidence="1">
    <location>
        <begin position="45"/>
        <end position="57"/>
    </location>
</feature>
<organism evidence="2 3">
    <name type="scientific">Prorocentrum cordatum</name>
    <dbReference type="NCBI Taxonomy" id="2364126"/>
    <lineage>
        <taxon>Eukaryota</taxon>
        <taxon>Sar</taxon>
        <taxon>Alveolata</taxon>
        <taxon>Dinophyceae</taxon>
        <taxon>Prorocentrales</taxon>
        <taxon>Prorocentraceae</taxon>
        <taxon>Prorocentrum</taxon>
    </lineage>
</organism>
<keyword evidence="3" id="KW-1185">Reference proteome</keyword>
<name>A0ABN9QGB5_9DINO</name>
<dbReference type="EMBL" id="CAUYUJ010003362">
    <property type="protein sequence ID" value="CAK0805021.1"/>
    <property type="molecule type" value="Genomic_DNA"/>
</dbReference>
<gene>
    <name evidence="2" type="ORF">PCOR1329_LOCUS11674</name>
</gene>
<evidence type="ECO:0000313" key="3">
    <source>
        <dbReference type="Proteomes" id="UP001189429"/>
    </source>
</evidence>